<dbReference type="AlphaFoldDB" id="A0A1H6AHT6"/>
<keyword evidence="2" id="KW-1185">Reference proteome</keyword>
<dbReference type="RefSeq" id="WP_103926669.1">
    <property type="nucleotide sequence ID" value="NZ_FNVR01000045.1"/>
</dbReference>
<sequence>MGKRELIAIRLAMFLLIYVNFQGAFAQKNYNIDVFGKENLRKFVMSNILLHPINNTDSVKYTGYYIKLTIKDDFVIGISYSENVPINIPRRASISLKDINEKISLKEFGFKNVELIIIPVLLYWAEINEESISLDQALSSILPNEIYGKSVYIIDPFVQKLYNPRR</sequence>
<reference evidence="2" key="1">
    <citation type="submission" date="2016-10" db="EMBL/GenBank/DDBJ databases">
        <authorList>
            <person name="Varghese N."/>
            <person name="Submissions S."/>
        </authorList>
    </citation>
    <scope>NUCLEOTIDE SEQUENCE [LARGE SCALE GENOMIC DNA]</scope>
    <source>
        <strain evidence="2">DSM 17298</strain>
    </source>
</reference>
<dbReference type="EMBL" id="FNVR01000045">
    <property type="protein sequence ID" value="SEG47820.1"/>
    <property type="molecule type" value="Genomic_DNA"/>
</dbReference>
<proteinExistence type="predicted"/>
<accession>A0A1H6AHT6</accession>
<dbReference type="STRING" id="1120964.GCA_001313265_07328"/>
<name>A0A1H6AHT6_9BACT</name>
<organism evidence="1 2">
    <name type="scientific">Algoriphagus boritolerans DSM 17298 = JCM 18970</name>
    <dbReference type="NCBI Taxonomy" id="1120964"/>
    <lineage>
        <taxon>Bacteria</taxon>
        <taxon>Pseudomonadati</taxon>
        <taxon>Bacteroidota</taxon>
        <taxon>Cytophagia</taxon>
        <taxon>Cytophagales</taxon>
        <taxon>Cyclobacteriaceae</taxon>
        <taxon>Algoriphagus</taxon>
    </lineage>
</organism>
<evidence type="ECO:0000313" key="1">
    <source>
        <dbReference type="EMBL" id="SEG47820.1"/>
    </source>
</evidence>
<dbReference type="Proteomes" id="UP000236736">
    <property type="component" value="Unassembled WGS sequence"/>
</dbReference>
<dbReference type="OrthoDB" id="826540at2"/>
<evidence type="ECO:0000313" key="2">
    <source>
        <dbReference type="Proteomes" id="UP000236736"/>
    </source>
</evidence>
<gene>
    <name evidence="1" type="ORF">SAMN03080598_04125</name>
</gene>
<protein>
    <submittedName>
        <fullName evidence="1">Uncharacterized protein</fullName>
    </submittedName>
</protein>